<name>A0A9D4GIC6_DREPO</name>
<reference evidence="2" key="1">
    <citation type="journal article" date="2019" name="bioRxiv">
        <title>The Genome of the Zebra Mussel, Dreissena polymorpha: A Resource for Invasive Species Research.</title>
        <authorList>
            <person name="McCartney M.A."/>
            <person name="Auch B."/>
            <person name="Kono T."/>
            <person name="Mallez S."/>
            <person name="Zhang Y."/>
            <person name="Obille A."/>
            <person name="Becker A."/>
            <person name="Abrahante J.E."/>
            <person name="Garbe J."/>
            <person name="Badalamenti J.P."/>
            <person name="Herman A."/>
            <person name="Mangelson H."/>
            <person name="Liachko I."/>
            <person name="Sullivan S."/>
            <person name="Sone E.D."/>
            <person name="Koren S."/>
            <person name="Silverstein K.A.T."/>
            <person name="Beckman K.B."/>
            <person name="Gohl D.M."/>
        </authorList>
    </citation>
    <scope>NUCLEOTIDE SEQUENCE</scope>
    <source>
        <strain evidence="2">Duluth1</strain>
        <tissue evidence="2">Whole animal</tissue>
    </source>
</reference>
<protein>
    <submittedName>
        <fullName evidence="2">Uncharacterized protein</fullName>
    </submittedName>
</protein>
<dbReference type="Gene3D" id="1.20.1070.10">
    <property type="entry name" value="Rhodopsin 7-helix transmembrane proteins"/>
    <property type="match status" value="1"/>
</dbReference>
<accession>A0A9D4GIC6</accession>
<evidence type="ECO:0000313" key="3">
    <source>
        <dbReference type="Proteomes" id="UP000828390"/>
    </source>
</evidence>
<dbReference type="SUPFAM" id="SSF81321">
    <property type="entry name" value="Family A G protein-coupled receptor-like"/>
    <property type="match status" value="1"/>
</dbReference>
<feature type="region of interest" description="Disordered" evidence="1">
    <location>
        <begin position="88"/>
        <end position="129"/>
    </location>
</feature>
<gene>
    <name evidence="2" type="ORF">DPMN_144138</name>
</gene>
<feature type="compositionally biased region" description="Basic and acidic residues" evidence="1">
    <location>
        <begin position="88"/>
        <end position="123"/>
    </location>
</feature>
<proteinExistence type="predicted"/>
<dbReference type="EMBL" id="JAIWYP010000006">
    <property type="protein sequence ID" value="KAH3815610.1"/>
    <property type="molecule type" value="Genomic_DNA"/>
</dbReference>
<dbReference type="Proteomes" id="UP000828390">
    <property type="component" value="Unassembled WGS sequence"/>
</dbReference>
<comment type="caution">
    <text evidence="2">The sequence shown here is derived from an EMBL/GenBank/DDBJ whole genome shotgun (WGS) entry which is preliminary data.</text>
</comment>
<sequence length="129" mass="15021">MVYFPYHRDKLLALASVDPYTAWYDFEYSRSLHDVANLVSYFNATFNFAIYVFSGSKFRAELRSLLCLVASLVKIDFLSNATKVLSLETERESGARETRERERGRRRDRASARRAREERERPRGAASAR</sequence>
<dbReference type="AlphaFoldDB" id="A0A9D4GIC6"/>
<evidence type="ECO:0000256" key="1">
    <source>
        <dbReference type="SAM" id="MobiDB-lite"/>
    </source>
</evidence>
<evidence type="ECO:0000313" key="2">
    <source>
        <dbReference type="EMBL" id="KAH3815610.1"/>
    </source>
</evidence>
<organism evidence="2 3">
    <name type="scientific">Dreissena polymorpha</name>
    <name type="common">Zebra mussel</name>
    <name type="synonym">Mytilus polymorpha</name>
    <dbReference type="NCBI Taxonomy" id="45954"/>
    <lineage>
        <taxon>Eukaryota</taxon>
        <taxon>Metazoa</taxon>
        <taxon>Spiralia</taxon>
        <taxon>Lophotrochozoa</taxon>
        <taxon>Mollusca</taxon>
        <taxon>Bivalvia</taxon>
        <taxon>Autobranchia</taxon>
        <taxon>Heteroconchia</taxon>
        <taxon>Euheterodonta</taxon>
        <taxon>Imparidentia</taxon>
        <taxon>Neoheterodontei</taxon>
        <taxon>Myida</taxon>
        <taxon>Dreissenoidea</taxon>
        <taxon>Dreissenidae</taxon>
        <taxon>Dreissena</taxon>
    </lineage>
</organism>
<keyword evidence="3" id="KW-1185">Reference proteome</keyword>
<reference evidence="2" key="2">
    <citation type="submission" date="2020-11" db="EMBL/GenBank/DDBJ databases">
        <authorList>
            <person name="McCartney M.A."/>
            <person name="Auch B."/>
            <person name="Kono T."/>
            <person name="Mallez S."/>
            <person name="Becker A."/>
            <person name="Gohl D.M."/>
            <person name="Silverstein K.A.T."/>
            <person name="Koren S."/>
            <person name="Bechman K.B."/>
            <person name="Herman A."/>
            <person name="Abrahante J.E."/>
            <person name="Garbe J."/>
        </authorList>
    </citation>
    <scope>NUCLEOTIDE SEQUENCE</scope>
    <source>
        <strain evidence="2">Duluth1</strain>
        <tissue evidence="2">Whole animal</tissue>
    </source>
</reference>